<gene>
    <name evidence="1" type="ORF">LVIROSA_LOCUS13539</name>
</gene>
<reference evidence="1 2" key="1">
    <citation type="submission" date="2022-01" db="EMBL/GenBank/DDBJ databases">
        <authorList>
            <person name="Xiong W."/>
            <person name="Schranz E."/>
        </authorList>
    </citation>
    <scope>NUCLEOTIDE SEQUENCE [LARGE SCALE GENOMIC DNA]</scope>
</reference>
<name>A0AAU9MJX5_9ASTR</name>
<accession>A0AAU9MJX5</accession>
<dbReference type="Proteomes" id="UP001157418">
    <property type="component" value="Unassembled WGS sequence"/>
</dbReference>
<evidence type="ECO:0000313" key="1">
    <source>
        <dbReference type="EMBL" id="CAH1426464.1"/>
    </source>
</evidence>
<sequence>MREEKHQMWLVIVELIANKVEPVASGSWWHGVKSHGLLAENGGLSVEIAGEIERVKMGRVVIFLLHSVITTSTHSQGLKLTTRENEQWRLDVCFMSAYELQETRRLSKMSLSQVCVP</sequence>
<evidence type="ECO:0000313" key="2">
    <source>
        <dbReference type="Proteomes" id="UP001157418"/>
    </source>
</evidence>
<organism evidence="1 2">
    <name type="scientific">Lactuca virosa</name>
    <dbReference type="NCBI Taxonomy" id="75947"/>
    <lineage>
        <taxon>Eukaryota</taxon>
        <taxon>Viridiplantae</taxon>
        <taxon>Streptophyta</taxon>
        <taxon>Embryophyta</taxon>
        <taxon>Tracheophyta</taxon>
        <taxon>Spermatophyta</taxon>
        <taxon>Magnoliopsida</taxon>
        <taxon>eudicotyledons</taxon>
        <taxon>Gunneridae</taxon>
        <taxon>Pentapetalae</taxon>
        <taxon>asterids</taxon>
        <taxon>campanulids</taxon>
        <taxon>Asterales</taxon>
        <taxon>Asteraceae</taxon>
        <taxon>Cichorioideae</taxon>
        <taxon>Cichorieae</taxon>
        <taxon>Lactucinae</taxon>
        <taxon>Lactuca</taxon>
    </lineage>
</organism>
<proteinExistence type="predicted"/>
<dbReference type="EMBL" id="CAKMRJ010002223">
    <property type="protein sequence ID" value="CAH1426464.1"/>
    <property type="molecule type" value="Genomic_DNA"/>
</dbReference>
<dbReference type="AlphaFoldDB" id="A0AAU9MJX5"/>
<protein>
    <submittedName>
        <fullName evidence="1">Uncharacterized protein</fullName>
    </submittedName>
</protein>
<comment type="caution">
    <text evidence="1">The sequence shown here is derived from an EMBL/GenBank/DDBJ whole genome shotgun (WGS) entry which is preliminary data.</text>
</comment>
<keyword evidence="2" id="KW-1185">Reference proteome</keyword>